<dbReference type="AlphaFoldDB" id="A0A512NJ97"/>
<protein>
    <recommendedName>
        <fullName evidence="4">Integrase</fullName>
    </recommendedName>
</protein>
<keyword evidence="3" id="KW-1185">Reference proteome</keyword>
<dbReference type="GO" id="GO:0006310">
    <property type="term" value="P:DNA recombination"/>
    <property type="evidence" value="ECO:0007669"/>
    <property type="project" value="UniProtKB-KW"/>
</dbReference>
<evidence type="ECO:0000256" key="1">
    <source>
        <dbReference type="ARBA" id="ARBA00023172"/>
    </source>
</evidence>
<dbReference type="RefSeq" id="WP_170303483.1">
    <property type="nucleotide sequence ID" value="NZ_BKAJ01000115.1"/>
</dbReference>
<dbReference type="Proteomes" id="UP000321058">
    <property type="component" value="Unassembled WGS sequence"/>
</dbReference>
<dbReference type="SUPFAM" id="SSF56349">
    <property type="entry name" value="DNA breaking-rejoining enzymes"/>
    <property type="match status" value="1"/>
</dbReference>
<name>A0A512NJ97_9HYPH</name>
<evidence type="ECO:0008006" key="4">
    <source>
        <dbReference type="Google" id="ProtNLM"/>
    </source>
</evidence>
<dbReference type="EMBL" id="BKAJ01000115">
    <property type="protein sequence ID" value="GEP58995.1"/>
    <property type="molecule type" value="Genomic_DNA"/>
</dbReference>
<dbReference type="GO" id="GO:0015074">
    <property type="term" value="P:DNA integration"/>
    <property type="evidence" value="ECO:0007669"/>
    <property type="project" value="InterPro"/>
</dbReference>
<gene>
    <name evidence="2" type="ORF">RSO01_61610</name>
</gene>
<accession>A0A512NJ97</accession>
<proteinExistence type="predicted"/>
<dbReference type="GO" id="GO:0003677">
    <property type="term" value="F:DNA binding"/>
    <property type="evidence" value="ECO:0007669"/>
    <property type="project" value="InterPro"/>
</dbReference>
<comment type="caution">
    <text evidence="2">The sequence shown here is derived from an EMBL/GenBank/DDBJ whole genome shotgun (WGS) entry which is preliminary data.</text>
</comment>
<dbReference type="Gene3D" id="1.10.443.10">
    <property type="entry name" value="Intergrase catalytic core"/>
    <property type="match status" value="1"/>
</dbReference>
<evidence type="ECO:0000313" key="2">
    <source>
        <dbReference type="EMBL" id="GEP58995.1"/>
    </source>
</evidence>
<keyword evidence="1" id="KW-0233">DNA recombination</keyword>
<reference evidence="2 3" key="1">
    <citation type="submission" date="2019-07" db="EMBL/GenBank/DDBJ databases">
        <title>Whole genome shotgun sequence of Reyranella soli NBRC 108950.</title>
        <authorList>
            <person name="Hosoyama A."/>
            <person name="Uohara A."/>
            <person name="Ohji S."/>
            <person name="Ichikawa N."/>
        </authorList>
    </citation>
    <scope>NUCLEOTIDE SEQUENCE [LARGE SCALE GENOMIC DNA]</scope>
    <source>
        <strain evidence="2 3">NBRC 108950</strain>
    </source>
</reference>
<dbReference type="InterPro" id="IPR011010">
    <property type="entry name" value="DNA_brk_join_enz"/>
</dbReference>
<sequence length="321" mass="36714">MVADYKDHDVYTSLSDKTQLEYRVYLDKFVEKFGDTYWRKLAPGTLRSWLREHGEANGWAGAHSMYRTIRAFFGRVRLCYDRVDHPGFVPPKENPAAELDLGLPKPNLILWPRAAIDAFVTLADNAGHKSIGDAVVMMGWLGVRKQDWLSWPADVFDRDLLAFRQEKTNNPLVLPWRTVPALVMRVEAARARRRDDGVTARTFFHDGAGRPWKDADAFRDVFNELRDRLTKQHPYFETRYYVGADPEDPLRLPTKKLTMRTMRHTCITLNHDAGVPRELIRAITGHELDTIDQVLKCYAAVTADQAAAALNIRLAYEGQSG</sequence>
<evidence type="ECO:0000313" key="3">
    <source>
        <dbReference type="Proteomes" id="UP000321058"/>
    </source>
</evidence>
<dbReference type="InterPro" id="IPR013762">
    <property type="entry name" value="Integrase-like_cat_sf"/>
</dbReference>
<organism evidence="2 3">
    <name type="scientific">Reyranella soli</name>
    <dbReference type="NCBI Taxonomy" id="1230389"/>
    <lineage>
        <taxon>Bacteria</taxon>
        <taxon>Pseudomonadati</taxon>
        <taxon>Pseudomonadota</taxon>
        <taxon>Alphaproteobacteria</taxon>
        <taxon>Hyphomicrobiales</taxon>
        <taxon>Reyranellaceae</taxon>
        <taxon>Reyranella</taxon>
    </lineage>
</organism>